<name>A0A543J7H2_9PSEU</name>
<feature type="compositionally biased region" description="Basic and acidic residues" evidence="1">
    <location>
        <begin position="56"/>
        <end position="69"/>
    </location>
</feature>
<accession>A0A543J7H2</accession>
<keyword evidence="3" id="KW-1185">Reference proteome</keyword>
<dbReference type="Gene3D" id="3.40.50.12780">
    <property type="entry name" value="N-terminal domain of ligase-like"/>
    <property type="match status" value="1"/>
</dbReference>
<protein>
    <recommendedName>
        <fullName evidence="4">AMP-binding enzyme</fullName>
    </recommendedName>
</protein>
<dbReference type="PROSITE" id="PS00455">
    <property type="entry name" value="AMP_BINDING"/>
    <property type="match status" value="1"/>
</dbReference>
<gene>
    <name evidence="2" type="ORF">FHX81_1055</name>
</gene>
<evidence type="ECO:0000256" key="1">
    <source>
        <dbReference type="SAM" id="MobiDB-lite"/>
    </source>
</evidence>
<dbReference type="AlphaFoldDB" id="A0A543J7H2"/>
<comment type="caution">
    <text evidence="2">The sequence shown here is derived from an EMBL/GenBank/DDBJ whole genome shotgun (WGS) entry which is preliminary data.</text>
</comment>
<proteinExistence type="predicted"/>
<feature type="region of interest" description="Disordered" evidence="1">
    <location>
        <begin position="56"/>
        <end position="78"/>
    </location>
</feature>
<dbReference type="SUPFAM" id="SSF56801">
    <property type="entry name" value="Acetyl-CoA synthetase-like"/>
    <property type="match status" value="1"/>
</dbReference>
<dbReference type="EMBL" id="VFPP01000001">
    <property type="protein sequence ID" value="TQM78775.1"/>
    <property type="molecule type" value="Genomic_DNA"/>
</dbReference>
<dbReference type="InterPro" id="IPR020845">
    <property type="entry name" value="AMP-binding_CS"/>
</dbReference>
<evidence type="ECO:0000313" key="3">
    <source>
        <dbReference type="Proteomes" id="UP000316628"/>
    </source>
</evidence>
<reference evidence="2 3" key="1">
    <citation type="submission" date="2019-06" db="EMBL/GenBank/DDBJ databases">
        <title>Sequencing the genomes of 1000 actinobacteria strains.</title>
        <authorList>
            <person name="Klenk H.-P."/>
        </authorList>
    </citation>
    <scope>NUCLEOTIDE SEQUENCE [LARGE SCALE GENOMIC DNA]</scope>
    <source>
        <strain evidence="2 3">DSM 45456</strain>
    </source>
</reference>
<organism evidence="2 3">
    <name type="scientific">Saccharothrix saharensis</name>
    <dbReference type="NCBI Taxonomy" id="571190"/>
    <lineage>
        <taxon>Bacteria</taxon>
        <taxon>Bacillati</taxon>
        <taxon>Actinomycetota</taxon>
        <taxon>Actinomycetes</taxon>
        <taxon>Pseudonocardiales</taxon>
        <taxon>Pseudonocardiaceae</taxon>
        <taxon>Saccharothrix</taxon>
    </lineage>
</organism>
<evidence type="ECO:0000313" key="2">
    <source>
        <dbReference type="EMBL" id="TQM78775.1"/>
    </source>
</evidence>
<evidence type="ECO:0008006" key="4">
    <source>
        <dbReference type="Google" id="ProtNLM"/>
    </source>
</evidence>
<sequence>MIADHVEEGSPTAERFSHTWSAVQEPVVLAGPSTARSLAGFAQDVRALTADECTRHEPARAHEGERQDDIVLSSGSTGAPKAIPLTERALVLFAAS</sequence>
<dbReference type="InterPro" id="IPR042099">
    <property type="entry name" value="ANL_N_sf"/>
</dbReference>
<dbReference type="Proteomes" id="UP000316628">
    <property type="component" value="Unassembled WGS sequence"/>
</dbReference>